<organism evidence="2 3">
    <name type="scientific">Gordonia otitidis (strain DSM 44809 / CCUG 52243 / JCM 12355 / NBRC 100426 / IFM 10032)</name>
    <dbReference type="NCBI Taxonomy" id="1108044"/>
    <lineage>
        <taxon>Bacteria</taxon>
        <taxon>Bacillati</taxon>
        <taxon>Actinomycetota</taxon>
        <taxon>Actinomycetes</taxon>
        <taxon>Mycobacteriales</taxon>
        <taxon>Gordoniaceae</taxon>
        <taxon>Gordonia</taxon>
    </lineage>
</organism>
<reference evidence="2" key="1">
    <citation type="submission" date="2012-02" db="EMBL/GenBank/DDBJ databases">
        <title>Whole genome shotgun sequence of Gordonia otitidis NBRC 100426.</title>
        <authorList>
            <person name="Yoshida I."/>
            <person name="Hosoyama A."/>
            <person name="Tsuchikane K."/>
            <person name="Katsumata H."/>
            <person name="Yamazaki S."/>
            <person name="Fujita N."/>
        </authorList>
    </citation>
    <scope>NUCLEOTIDE SEQUENCE [LARGE SCALE GENOMIC DNA]</scope>
    <source>
        <strain evidence="2">NBRC 100426</strain>
    </source>
</reference>
<gene>
    <name evidence="2" type="ORF">GOOTI_023_00040</name>
</gene>
<feature type="transmembrane region" description="Helical" evidence="1">
    <location>
        <begin position="139"/>
        <end position="159"/>
    </location>
</feature>
<comment type="caution">
    <text evidence="2">The sequence shown here is derived from an EMBL/GenBank/DDBJ whole genome shotgun (WGS) entry which is preliminary data.</text>
</comment>
<accession>H5TGQ2</accession>
<keyword evidence="1" id="KW-1133">Transmembrane helix</keyword>
<sequence>MNHADRPTTLWSAALLAASAAAGVSVLATWVRAQGSVIPASTDLTQQTVNRAGAPEELAARGVAGVAGAVVLVVACLLAAVALWSVSPTYRRGRAGYSVIGICAIGIAAVLWFRLDPDQQLATLGGAVDVRSDSVEVAVWPWVTLCCLSIACIVGVMLVPRAASSAMTSDEAALVGR</sequence>
<name>H5TGQ2_GORO1</name>
<keyword evidence="1" id="KW-0472">Membrane</keyword>
<proteinExistence type="predicted"/>
<protein>
    <submittedName>
        <fullName evidence="2">Uncharacterized protein</fullName>
    </submittedName>
</protein>
<keyword evidence="3" id="KW-1185">Reference proteome</keyword>
<feature type="transmembrane region" description="Helical" evidence="1">
    <location>
        <begin position="96"/>
        <end position="115"/>
    </location>
</feature>
<evidence type="ECO:0000313" key="3">
    <source>
        <dbReference type="Proteomes" id="UP000005038"/>
    </source>
</evidence>
<dbReference type="AlphaFoldDB" id="H5TGQ2"/>
<keyword evidence="1" id="KW-0812">Transmembrane</keyword>
<feature type="transmembrane region" description="Helical" evidence="1">
    <location>
        <begin position="63"/>
        <end position="84"/>
    </location>
</feature>
<dbReference type="Proteomes" id="UP000005038">
    <property type="component" value="Unassembled WGS sequence"/>
</dbReference>
<evidence type="ECO:0000256" key="1">
    <source>
        <dbReference type="SAM" id="Phobius"/>
    </source>
</evidence>
<dbReference type="EMBL" id="BAFB01000023">
    <property type="protein sequence ID" value="GAB32660.1"/>
    <property type="molecule type" value="Genomic_DNA"/>
</dbReference>
<evidence type="ECO:0000313" key="2">
    <source>
        <dbReference type="EMBL" id="GAB32660.1"/>
    </source>
</evidence>
<dbReference type="RefSeq" id="WP_007236924.1">
    <property type="nucleotide sequence ID" value="NZ_BAFB01000023.1"/>
</dbReference>